<dbReference type="GeneID" id="25738004"/>
<dbReference type="RefSeq" id="XP_013901848.1">
    <property type="nucleotide sequence ID" value="XM_014046394.1"/>
</dbReference>
<organism evidence="1 2">
    <name type="scientific">Monoraphidium neglectum</name>
    <dbReference type="NCBI Taxonomy" id="145388"/>
    <lineage>
        <taxon>Eukaryota</taxon>
        <taxon>Viridiplantae</taxon>
        <taxon>Chlorophyta</taxon>
        <taxon>core chlorophytes</taxon>
        <taxon>Chlorophyceae</taxon>
        <taxon>CS clade</taxon>
        <taxon>Sphaeropleales</taxon>
        <taxon>Selenastraceae</taxon>
        <taxon>Monoraphidium</taxon>
    </lineage>
</organism>
<proteinExistence type="predicted"/>
<accession>A0A0D2L7J8</accession>
<dbReference type="GO" id="GO:0005965">
    <property type="term" value="C:protein farnesyltransferase complex"/>
    <property type="evidence" value="ECO:0007669"/>
    <property type="project" value="TreeGrafter"/>
</dbReference>
<dbReference type="KEGG" id="mng:MNEG_5127"/>
<dbReference type="EC" id="2.5.1.59" evidence="1"/>
<keyword evidence="1" id="KW-0808">Transferase</keyword>
<sequence>MEAGGACIPYSRRPEWADIEPLPPPPGDAGKVVSIHYAERHAEALGYFRAILAKGEKTARALDLTRQLISFNGADYTAWQWRWQCVEALGADVEEEMALT</sequence>
<evidence type="ECO:0000313" key="2">
    <source>
        <dbReference type="Proteomes" id="UP000054498"/>
    </source>
</evidence>
<dbReference type="AlphaFoldDB" id="A0A0D2L7J8"/>
<dbReference type="PANTHER" id="PTHR11129:SF1">
    <property type="entry name" value="PROTEIN FARNESYLTRANSFERASE_GERANYLGERANYLTRANSFERASE TYPE-1 SUBUNIT ALPHA"/>
    <property type="match status" value="1"/>
</dbReference>
<reference evidence="1 2" key="1">
    <citation type="journal article" date="2013" name="BMC Genomics">
        <title>Reconstruction of the lipid metabolism for the microalga Monoraphidium neglectum from its genome sequence reveals characteristics suitable for biofuel production.</title>
        <authorList>
            <person name="Bogen C."/>
            <person name="Al-Dilaimi A."/>
            <person name="Albersmeier A."/>
            <person name="Wichmann J."/>
            <person name="Grundmann M."/>
            <person name="Rupp O."/>
            <person name="Lauersen K.J."/>
            <person name="Blifernez-Klassen O."/>
            <person name="Kalinowski J."/>
            <person name="Goesmann A."/>
            <person name="Mussgnug J.H."/>
            <person name="Kruse O."/>
        </authorList>
    </citation>
    <scope>NUCLEOTIDE SEQUENCE [LARGE SCALE GENOMIC DNA]</scope>
    <source>
        <strain evidence="1 2">SAG 48.87</strain>
    </source>
</reference>
<dbReference type="Proteomes" id="UP000054498">
    <property type="component" value="Unassembled WGS sequence"/>
</dbReference>
<keyword evidence="2" id="KW-1185">Reference proteome</keyword>
<dbReference type="PANTHER" id="PTHR11129">
    <property type="entry name" value="PROTEIN FARNESYLTRANSFERASE ALPHA SUBUNIT/RAB GERANYLGERANYL TRANSFERASE ALPHA SUBUNIT"/>
    <property type="match status" value="1"/>
</dbReference>
<evidence type="ECO:0000313" key="1">
    <source>
        <dbReference type="EMBL" id="KIZ02829.1"/>
    </source>
</evidence>
<dbReference type="Gene3D" id="1.25.40.120">
    <property type="entry name" value="Protein prenylyltransferase"/>
    <property type="match status" value="1"/>
</dbReference>
<dbReference type="GO" id="GO:0004660">
    <property type="term" value="F:protein farnesyltransferase activity"/>
    <property type="evidence" value="ECO:0007669"/>
    <property type="project" value="TreeGrafter"/>
</dbReference>
<dbReference type="SUPFAM" id="SSF48439">
    <property type="entry name" value="Protein prenylyltransferase"/>
    <property type="match status" value="1"/>
</dbReference>
<dbReference type="GO" id="GO:0004662">
    <property type="term" value="F:CAAX-protein geranylgeranyltransferase activity"/>
    <property type="evidence" value="ECO:0007669"/>
    <property type="project" value="UniProtKB-EC"/>
</dbReference>
<dbReference type="EMBL" id="KK100968">
    <property type="protein sequence ID" value="KIZ02829.1"/>
    <property type="molecule type" value="Genomic_DNA"/>
</dbReference>
<protein>
    <submittedName>
        <fullName evidence="1">Proteinfarnesyltransferase/geranylgeranyltransfe rase type-1 subunit alpha</fullName>
        <ecNumber evidence="1">2.5.1.59</ecNumber>
    </submittedName>
</protein>
<gene>
    <name evidence="1" type="ORF">MNEG_5127</name>
</gene>
<name>A0A0D2L7J8_9CHLO</name>
<feature type="non-terminal residue" evidence="1">
    <location>
        <position position="100"/>
    </location>
</feature>
<dbReference type="GO" id="GO:0005953">
    <property type="term" value="C:CAAX-protein geranylgeranyltransferase complex"/>
    <property type="evidence" value="ECO:0007669"/>
    <property type="project" value="TreeGrafter"/>
</dbReference>
<dbReference type="OrthoDB" id="272289at2759"/>
<dbReference type="STRING" id="145388.A0A0D2L7J8"/>